<name>A0A6A6YH02_9PEZI</name>
<evidence type="ECO:0000313" key="2">
    <source>
        <dbReference type="EMBL" id="KAF2807858.1"/>
    </source>
</evidence>
<organism evidence="2">
    <name type="scientific">Mytilinidion resinicola</name>
    <dbReference type="NCBI Taxonomy" id="574789"/>
    <lineage>
        <taxon>Eukaryota</taxon>
        <taxon>Fungi</taxon>
        <taxon>Dikarya</taxon>
        <taxon>Ascomycota</taxon>
        <taxon>Pezizomycotina</taxon>
        <taxon>Dothideomycetes</taxon>
        <taxon>Pleosporomycetidae</taxon>
        <taxon>Mytilinidiales</taxon>
        <taxon>Mytilinidiaceae</taxon>
        <taxon>Mytilinidion</taxon>
    </lineage>
</organism>
<reference evidence="4" key="2">
    <citation type="submission" date="2020-04" db="EMBL/GenBank/DDBJ databases">
        <authorList>
            <consortium name="NCBI Genome Project"/>
        </authorList>
    </citation>
    <scope>NUCLEOTIDE SEQUENCE</scope>
    <source>
        <strain evidence="4">CBS 304.34</strain>
    </source>
</reference>
<sequence length="302" mass="34016">MPCHPRNPIAVTIKSLEDVKAFFYLATQRRITDIRSIELTLNANEFCDYKDDLLAMAFKQFQPDYNRNPHNITKIVIKVEGMILFTRQTYNTISPVASWYVDKRLEGLLSGRATVKEKEETPFSVISQEKAFVGALLGIRNVREVEITGKMEPDLREEIIGNTMTKIGQPVPIAPTRGRLAVNGTFWSMSYDRNRAKDKTYHPYAPKNESSSDDSSPAPRTSLRPGNVHSASSYRIETLKRIAAKPQDKDDYGPGRHGVTAKHYEYMDPVENPEGRTGNDWIIPTGKGASCVMGWNAIGDFN</sequence>
<accession>A0A6A6YH02</accession>
<keyword evidence="3" id="KW-1185">Reference proteome</keyword>
<dbReference type="GeneID" id="54469708"/>
<dbReference type="OrthoDB" id="3929490at2759"/>
<feature type="region of interest" description="Disordered" evidence="1">
    <location>
        <begin position="199"/>
        <end position="230"/>
    </location>
</feature>
<evidence type="ECO:0000256" key="1">
    <source>
        <dbReference type="SAM" id="MobiDB-lite"/>
    </source>
</evidence>
<dbReference type="EMBL" id="MU003704">
    <property type="protein sequence ID" value="KAF2807858.1"/>
    <property type="molecule type" value="Genomic_DNA"/>
</dbReference>
<gene>
    <name evidence="2 4" type="ORF">BDZ99DRAFT_67390</name>
</gene>
<dbReference type="AlphaFoldDB" id="A0A6A6YH02"/>
<reference evidence="2 4" key="1">
    <citation type="journal article" date="2020" name="Stud. Mycol.">
        <title>101 Dothideomycetes genomes: a test case for predicting lifestyles and emergence of pathogens.</title>
        <authorList>
            <person name="Haridas S."/>
            <person name="Albert R."/>
            <person name="Binder M."/>
            <person name="Bloem J."/>
            <person name="Labutti K."/>
            <person name="Salamov A."/>
            <person name="Andreopoulos B."/>
            <person name="Baker S."/>
            <person name="Barry K."/>
            <person name="Bills G."/>
            <person name="Bluhm B."/>
            <person name="Cannon C."/>
            <person name="Castanera R."/>
            <person name="Culley D."/>
            <person name="Daum C."/>
            <person name="Ezra D."/>
            <person name="Gonzalez J."/>
            <person name="Henrissat B."/>
            <person name="Kuo A."/>
            <person name="Liang C."/>
            <person name="Lipzen A."/>
            <person name="Lutzoni F."/>
            <person name="Magnuson J."/>
            <person name="Mondo S."/>
            <person name="Nolan M."/>
            <person name="Ohm R."/>
            <person name="Pangilinan J."/>
            <person name="Park H.-J."/>
            <person name="Ramirez L."/>
            <person name="Alfaro M."/>
            <person name="Sun H."/>
            <person name="Tritt A."/>
            <person name="Yoshinaga Y."/>
            <person name="Zwiers L.-H."/>
            <person name="Turgeon B."/>
            <person name="Goodwin S."/>
            <person name="Spatafora J."/>
            <person name="Crous P."/>
            <person name="Grigoriev I."/>
        </authorList>
    </citation>
    <scope>NUCLEOTIDE SEQUENCE</scope>
    <source>
        <strain evidence="2 4">CBS 304.34</strain>
    </source>
</reference>
<proteinExistence type="predicted"/>
<dbReference type="Proteomes" id="UP000504636">
    <property type="component" value="Unplaced"/>
</dbReference>
<reference evidence="4" key="3">
    <citation type="submission" date="2025-04" db="UniProtKB">
        <authorList>
            <consortium name="RefSeq"/>
        </authorList>
    </citation>
    <scope>IDENTIFICATION</scope>
    <source>
        <strain evidence="4">CBS 304.34</strain>
    </source>
</reference>
<evidence type="ECO:0000313" key="4">
    <source>
        <dbReference type="RefSeq" id="XP_033574822.1"/>
    </source>
</evidence>
<dbReference type="RefSeq" id="XP_033574822.1">
    <property type="nucleotide sequence ID" value="XM_033728815.1"/>
</dbReference>
<evidence type="ECO:0000313" key="3">
    <source>
        <dbReference type="Proteomes" id="UP000504636"/>
    </source>
</evidence>
<protein>
    <submittedName>
        <fullName evidence="2 4">Uncharacterized protein</fullName>
    </submittedName>
</protein>